<dbReference type="Proteomes" id="UP000030634">
    <property type="component" value="Chromosome"/>
</dbReference>
<sequence>MREIVAEGLHGVILTSPKTSNSRRTVYLSPDTVTLLRGALAQQALHKAALNGAVRGHSRDYQRRRP</sequence>
<evidence type="ECO:0000313" key="1">
    <source>
        <dbReference type="EMBL" id="AIZ45348.1"/>
    </source>
</evidence>
<organism evidence="1 2">
    <name type="scientific">Deinococcus radiopugnans</name>
    <dbReference type="NCBI Taxonomy" id="57497"/>
    <lineage>
        <taxon>Bacteria</taxon>
        <taxon>Thermotogati</taxon>
        <taxon>Deinococcota</taxon>
        <taxon>Deinococci</taxon>
        <taxon>Deinococcales</taxon>
        <taxon>Deinococcaceae</taxon>
        <taxon>Deinococcus</taxon>
    </lineage>
</organism>
<reference evidence="2" key="1">
    <citation type="submission" date="2014-11" db="EMBL/GenBank/DDBJ databases">
        <title>Hymenobacter sp. DG25B genome submission.</title>
        <authorList>
            <person name="Jung H.-Y."/>
            <person name="Kim M.K."/>
            <person name="Srinivasan S."/>
            <person name="Lim S."/>
        </authorList>
    </citation>
    <scope>NUCLEOTIDE SEQUENCE [LARGE SCALE GENOMIC DNA]</scope>
    <source>
        <strain evidence="2">DY59</strain>
    </source>
</reference>
<evidence type="ECO:0000313" key="2">
    <source>
        <dbReference type="Proteomes" id="UP000030634"/>
    </source>
</evidence>
<dbReference type="RefSeq" id="WP_039684232.1">
    <property type="nucleotide sequence ID" value="NZ_CP010028.1"/>
</dbReference>
<protein>
    <submittedName>
        <fullName evidence="1">Uncharacterized protein</fullName>
    </submittedName>
</protein>
<proteinExistence type="predicted"/>
<gene>
    <name evidence="1" type="ORF">QR90_09945</name>
</gene>
<dbReference type="HOGENOM" id="CLU_2823992_0_0_0"/>
<dbReference type="EMBL" id="CP010028">
    <property type="protein sequence ID" value="AIZ45348.1"/>
    <property type="molecule type" value="Genomic_DNA"/>
</dbReference>
<dbReference type="AlphaFoldDB" id="A0A0A7KLB3"/>
<accession>A0A0A7KLB3</accession>
<name>A0A0A7KLB3_9DEIO</name>
<dbReference type="KEGG" id="dsw:QR90_09945"/>